<feature type="domain" description="HTH hxlR-type" evidence="4">
    <location>
        <begin position="3"/>
        <end position="103"/>
    </location>
</feature>
<dbReference type="Proteomes" id="UP001144280">
    <property type="component" value="Unassembled WGS sequence"/>
</dbReference>
<dbReference type="PANTHER" id="PTHR33204:SF37">
    <property type="entry name" value="HTH-TYPE TRANSCRIPTIONAL REGULATOR YODB"/>
    <property type="match status" value="1"/>
</dbReference>
<dbReference type="EMBL" id="BSDI01000038">
    <property type="protein sequence ID" value="GLI00897.1"/>
    <property type="molecule type" value="Genomic_DNA"/>
</dbReference>
<reference evidence="5" key="1">
    <citation type="submission" date="2022-12" db="EMBL/GenBank/DDBJ databases">
        <title>New Phytohabitans aurantiacus sp. RD004123 nov., an actinomycete isolated from soil.</title>
        <authorList>
            <person name="Triningsih D.W."/>
            <person name="Harunari E."/>
            <person name="Igarashi Y."/>
        </authorList>
    </citation>
    <scope>NUCLEOTIDE SEQUENCE</scope>
    <source>
        <strain evidence="5">RD004123</strain>
    </source>
</reference>
<gene>
    <name evidence="5" type="ORF">Pa4123_61730</name>
</gene>
<dbReference type="InterPro" id="IPR036390">
    <property type="entry name" value="WH_DNA-bd_sf"/>
</dbReference>
<evidence type="ECO:0000313" key="6">
    <source>
        <dbReference type="Proteomes" id="UP001144280"/>
    </source>
</evidence>
<dbReference type="RefSeq" id="WP_281901523.1">
    <property type="nucleotide sequence ID" value="NZ_BSDI01000038.1"/>
</dbReference>
<dbReference type="InterPro" id="IPR036388">
    <property type="entry name" value="WH-like_DNA-bd_sf"/>
</dbReference>
<evidence type="ECO:0000256" key="2">
    <source>
        <dbReference type="ARBA" id="ARBA00023125"/>
    </source>
</evidence>
<dbReference type="CDD" id="cd00090">
    <property type="entry name" value="HTH_ARSR"/>
    <property type="match status" value="1"/>
</dbReference>
<evidence type="ECO:0000313" key="5">
    <source>
        <dbReference type="EMBL" id="GLI00897.1"/>
    </source>
</evidence>
<dbReference type="SUPFAM" id="SSF46785">
    <property type="entry name" value="Winged helix' DNA-binding domain"/>
    <property type="match status" value="1"/>
</dbReference>
<dbReference type="Gene3D" id="1.10.10.10">
    <property type="entry name" value="Winged helix-like DNA-binding domain superfamily/Winged helix DNA-binding domain"/>
    <property type="match status" value="1"/>
</dbReference>
<keyword evidence="6" id="KW-1185">Reference proteome</keyword>
<dbReference type="PROSITE" id="PS51118">
    <property type="entry name" value="HTH_HXLR"/>
    <property type="match status" value="1"/>
</dbReference>
<keyword evidence="2" id="KW-0238">DNA-binding</keyword>
<keyword evidence="3" id="KW-0804">Transcription</keyword>
<proteinExistence type="predicted"/>
<dbReference type="InterPro" id="IPR011991">
    <property type="entry name" value="ArsR-like_HTH"/>
</dbReference>
<comment type="caution">
    <text evidence="5">The sequence shown here is derived from an EMBL/GenBank/DDBJ whole genome shotgun (WGS) entry which is preliminary data.</text>
</comment>
<dbReference type="PANTHER" id="PTHR33204">
    <property type="entry name" value="TRANSCRIPTIONAL REGULATOR, MARR FAMILY"/>
    <property type="match status" value="1"/>
</dbReference>
<dbReference type="InterPro" id="IPR002577">
    <property type="entry name" value="HTH_HxlR"/>
</dbReference>
<evidence type="ECO:0000259" key="4">
    <source>
        <dbReference type="PROSITE" id="PS51118"/>
    </source>
</evidence>
<organism evidence="5 6">
    <name type="scientific">Phytohabitans aurantiacus</name>
    <dbReference type="NCBI Taxonomy" id="3016789"/>
    <lineage>
        <taxon>Bacteria</taxon>
        <taxon>Bacillati</taxon>
        <taxon>Actinomycetota</taxon>
        <taxon>Actinomycetes</taxon>
        <taxon>Micromonosporales</taxon>
        <taxon>Micromonosporaceae</taxon>
    </lineage>
</organism>
<sequence>MNIDHLRRLSEVLGHKWDLVILAHLAERPLRYTELASQVREIDIDLAEGVLNKNLKRLSANGLIQRERTNGHHVWNLTRRGRYIVTTLAKIRDFDHEPPPDGPESGDDS</sequence>
<keyword evidence="1" id="KW-0805">Transcription regulation</keyword>
<dbReference type="Pfam" id="PF01638">
    <property type="entry name" value="HxlR"/>
    <property type="match status" value="1"/>
</dbReference>
<name>A0ABQ5R4V4_9ACTN</name>
<evidence type="ECO:0000256" key="3">
    <source>
        <dbReference type="ARBA" id="ARBA00023163"/>
    </source>
</evidence>
<evidence type="ECO:0000256" key="1">
    <source>
        <dbReference type="ARBA" id="ARBA00023015"/>
    </source>
</evidence>
<accession>A0ABQ5R4V4</accession>
<protein>
    <recommendedName>
        <fullName evidence="4">HTH hxlR-type domain-containing protein</fullName>
    </recommendedName>
</protein>